<reference evidence="2" key="1">
    <citation type="journal article" date="2019" name="Int. J. Syst. Evol. Microbiol.">
        <title>The Global Catalogue of Microorganisms (GCM) 10K type strain sequencing project: providing services to taxonomists for standard genome sequencing and annotation.</title>
        <authorList>
            <consortium name="The Broad Institute Genomics Platform"/>
            <consortium name="The Broad Institute Genome Sequencing Center for Infectious Disease"/>
            <person name="Wu L."/>
            <person name="Ma J."/>
        </authorList>
    </citation>
    <scope>NUCLEOTIDE SEQUENCE [LARGE SCALE GENOMIC DNA]</scope>
    <source>
        <strain evidence="2">JCM 10977</strain>
    </source>
</reference>
<name>A0ABP4BCR5_9ACTN</name>
<dbReference type="Proteomes" id="UP001500542">
    <property type="component" value="Unassembled WGS sequence"/>
</dbReference>
<comment type="caution">
    <text evidence="1">The sequence shown here is derived from an EMBL/GenBank/DDBJ whole genome shotgun (WGS) entry which is preliminary data.</text>
</comment>
<evidence type="ECO:0000313" key="1">
    <source>
        <dbReference type="EMBL" id="GAA0946123.1"/>
    </source>
</evidence>
<dbReference type="Gene3D" id="6.10.250.2750">
    <property type="match status" value="1"/>
</dbReference>
<protein>
    <submittedName>
        <fullName evidence="1">Isocitrate lyase/phosphoenolpyruvate mutase family protein</fullName>
    </submittedName>
</protein>
<dbReference type="InterPro" id="IPR039556">
    <property type="entry name" value="ICL/PEPM"/>
</dbReference>
<dbReference type="PANTHER" id="PTHR42905">
    <property type="entry name" value="PHOSPHOENOLPYRUVATE CARBOXYLASE"/>
    <property type="match status" value="1"/>
</dbReference>
<dbReference type="Gene3D" id="3.20.20.60">
    <property type="entry name" value="Phosphoenolpyruvate-binding domains"/>
    <property type="match status" value="1"/>
</dbReference>
<dbReference type="GO" id="GO:0016829">
    <property type="term" value="F:lyase activity"/>
    <property type="evidence" value="ECO:0007669"/>
    <property type="project" value="UniProtKB-KW"/>
</dbReference>
<dbReference type="Pfam" id="PF13714">
    <property type="entry name" value="PEP_mutase"/>
    <property type="match status" value="1"/>
</dbReference>
<dbReference type="PANTHER" id="PTHR42905:SF16">
    <property type="entry name" value="CARBOXYPHOSPHONOENOLPYRUVATE PHOSPHONOMUTASE-LIKE PROTEIN (AFU_ORTHOLOGUE AFUA_5G07230)"/>
    <property type="match status" value="1"/>
</dbReference>
<dbReference type="SUPFAM" id="SSF51621">
    <property type="entry name" value="Phosphoenolpyruvate/pyruvate domain"/>
    <property type="match status" value="1"/>
</dbReference>
<keyword evidence="1" id="KW-0456">Lyase</keyword>
<keyword evidence="2" id="KW-1185">Reference proteome</keyword>
<dbReference type="InterPro" id="IPR040442">
    <property type="entry name" value="Pyrv_kinase-like_dom_sf"/>
</dbReference>
<accession>A0ABP4BCR5</accession>
<proteinExistence type="predicted"/>
<gene>
    <name evidence="1" type="ORF">GCM10009554_41590</name>
</gene>
<sequence>MAGMTTFRELHDATTGFVMPNAWDAGSAVLLAEAGFPAIATTSAGIAFSLAKGDHTLPDGAKAVSREQMFERIQQITQASGVPVNGDLEDGYGESPDRVADTITLARQAGLAGGNIEDYDGHTLYAEQLSVDRIVAAREAAGPDFVLTARTDGQLLASPTSLADSIHRANLYREAGADCLYVPGVNDLDSIATLVKEIDGPLNVVIGLGTSTLTTHALLDAGVTRISLGGSIARAALAFIREAAAELQTTGTITFATNQIPQAELNQLFGSL</sequence>
<dbReference type="InterPro" id="IPR015813">
    <property type="entry name" value="Pyrv/PenolPyrv_kinase-like_dom"/>
</dbReference>
<organism evidence="1 2">
    <name type="scientific">Kribbella koreensis</name>
    <dbReference type="NCBI Taxonomy" id="57909"/>
    <lineage>
        <taxon>Bacteria</taxon>
        <taxon>Bacillati</taxon>
        <taxon>Actinomycetota</taxon>
        <taxon>Actinomycetes</taxon>
        <taxon>Propionibacteriales</taxon>
        <taxon>Kribbellaceae</taxon>
        <taxon>Kribbella</taxon>
    </lineage>
</organism>
<dbReference type="EMBL" id="BAAAHK010000009">
    <property type="protein sequence ID" value="GAA0946123.1"/>
    <property type="molecule type" value="Genomic_DNA"/>
</dbReference>
<dbReference type="CDD" id="cd00377">
    <property type="entry name" value="ICL_PEPM"/>
    <property type="match status" value="1"/>
</dbReference>
<evidence type="ECO:0000313" key="2">
    <source>
        <dbReference type="Proteomes" id="UP001500542"/>
    </source>
</evidence>